<dbReference type="InterPro" id="IPR023772">
    <property type="entry name" value="DNA-bd_HTH_TetR-type_CS"/>
</dbReference>
<feature type="domain" description="HTH tetR-type" evidence="5">
    <location>
        <begin position="6"/>
        <end position="66"/>
    </location>
</feature>
<dbReference type="PANTHER" id="PTHR30055">
    <property type="entry name" value="HTH-TYPE TRANSCRIPTIONAL REGULATOR RUTR"/>
    <property type="match status" value="1"/>
</dbReference>
<dbReference type="PROSITE" id="PS50977">
    <property type="entry name" value="HTH_TETR_2"/>
    <property type="match status" value="1"/>
</dbReference>
<dbReference type="InterPro" id="IPR041474">
    <property type="entry name" value="NicS_C"/>
</dbReference>
<evidence type="ECO:0000256" key="1">
    <source>
        <dbReference type="ARBA" id="ARBA00023015"/>
    </source>
</evidence>
<organism evidence="6 7">
    <name type="scientific">Thermobacillus xylanilyticus</name>
    <dbReference type="NCBI Taxonomy" id="76633"/>
    <lineage>
        <taxon>Bacteria</taxon>
        <taxon>Bacillati</taxon>
        <taxon>Bacillota</taxon>
        <taxon>Bacilli</taxon>
        <taxon>Bacillales</taxon>
        <taxon>Paenibacillaceae</taxon>
        <taxon>Thermobacillus</taxon>
    </lineage>
</organism>
<dbReference type="InterPro" id="IPR050109">
    <property type="entry name" value="HTH-type_TetR-like_transc_reg"/>
</dbReference>
<evidence type="ECO:0000256" key="2">
    <source>
        <dbReference type="ARBA" id="ARBA00023125"/>
    </source>
</evidence>
<evidence type="ECO:0000256" key="3">
    <source>
        <dbReference type="ARBA" id="ARBA00023163"/>
    </source>
</evidence>
<dbReference type="SUPFAM" id="SSF48498">
    <property type="entry name" value="Tetracyclin repressor-like, C-terminal domain"/>
    <property type="match status" value="1"/>
</dbReference>
<evidence type="ECO:0000313" key="7">
    <source>
        <dbReference type="Proteomes" id="UP000681526"/>
    </source>
</evidence>
<keyword evidence="3" id="KW-0804">Transcription</keyword>
<dbReference type="Pfam" id="PF17938">
    <property type="entry name" value="TetR_C_29"/>
    <property type="match status" value="1"/>
</dbReference>
<dbReference type="PANTHER" id="PTHR30055:SF234">
    <property type="entry name" value="HTH-TYPE TRANSCRIPTIONAL REGULATOR BETI"/>
    <property type="match status" value="1"/>
</dbReference>
<feature type="DNA-binding region" description="H-T-H motif" evidence="4">
    <location>
        <begin position="29"/>
        <end position="48"/>
    </location>
</feature>
<dbReference type="InterPro" id="IPR036271">
    <property type="entry name" value="Tet_transcr_reg_TetR-rel_C_sf"/>
</dbReference>
<sequence length="200" mass="22308">MKADGPDVKTRILTAAKKLFARHGYEATTVRQICEEAGANIALISYHFGGKENVFAALFETALPHRRIEEAIAQPMADPAEAVRQIVAGVVAFQLSEPEMIAIMQQETMIDSPRRDLIRKHAFPVWRRLLQAIEEGRKQGIFSYGSKDHVLLSVLGAILFQNKIDHFGPLLDIADPAEYYERLTEELTAFVLRGLGYTGA</sequence>
<dbReference type="PRINTS" id="PR00455">
    <property type="entry name" value="HTHTETR"/>
</dbReference>
<gene>
    <name evidence="6" type="primary">txxe 3506-hlyIIR</name>
    <name evidence="6" type="ORF">TXXE_16660</name>
</gene>
<keyword evidence="2 4" id="KW-0238">DNA-binding</keyword>
<evidence type="ECO:0000313" key="6">
    <source>
        <dbReference type="EMBL" id="CAG5091839.1"/>
    </source>
</evidence>
<dbReference type="Gene3D" id="1.10.10.60">
    <property type="entry name" value="Homeodomain-like"/>
    <property type="match status" value="1"/>
</dbReference>
<comment type="caution">
    <text evidence="6">The sequence shown here is derived from an EMBL/GenBank/DDBJ whole genome shotgun (WGS) entry which is preliminary data.</text>
</comment>
<dbReference type="InterPro" id="IPR001647">
    <property type="entry name" value="HTH_TetR"/>
</dbReference>
<dbReference type="Pfam" id="PF00440">
    <property type="entry name" value="TetR_N"/>
    <property type="match status" value="1"/>
</dbReference>
<evidence type="ECO:0000259" key="5">
    <source>
        <dbReference type="PROSITE" id="PS50977"/>
    </source>
</evidence>
<evidence type="ECO:0000256" key="4">
    <source>
        <dbReference type="PROSITE-ProRule" id="PRU00335"/>
    </source>
</evidence>
<keyword evidence="1" id="KW-0805">Transcription regulation</keyword>
<dbReference type="RefSeq" id="WP_015255527.1">
    <property type="nucleotide sequence ID" value="NZ_CAJRAY010000085.1"/>
</dbReference>
<dbReference type="Gene3D" id="1.10.357.10">
    <property type="entry name" value="Tetracycline Repressor, domain 2"/>
    <property type="match status" value="1"/>
</dbReference>
<accession>A0ABN7SA76</accession>
<proteinExistence type="predicted"/>
<reference evidence="6 7" key="1">
    <citation type="submission" date="2021-04" db="EMBL/GenBank/DDBJ databases">
        <authorList>
            <person name="Rakotoarivonina H."/>
        </authorList>
    </citation>
    <scope>NUCLEOTIDE SEQUENCE [LARGE SCALE GENOMIC DNA]</scope>
    <source>
        <strain evidence="6 7">XE</strain>
    </source>
</reference>
<dbReference type="PROSITE" id="PS01081">
    <property type="entry name" value="HTH_TETR_1"/>
    <property type="match status" value="1"/>
</dbReference>
<dbReference type="EMBL" id="CAJRAY010000085">
    <property type="protein sequence ID" value="CAG5091839.1"/>
    <property type="molecule type" value="Genomic_DNA"/>
</dbReference>
<protein>
    <submittedName>
        <fullName evidence="6">Transcriptional regulator, TetR family</fullName>
    </submittedName>
</protein>
<keyword evidence="7" id="KW-1185">Reference proteome</keyword>
<dbReference type="InterPro" id="IPR009057">
    <property type="entry name" value="Homeodomain-like_sf"/>
</dbReference>
<dbReference type="Proteomes" id="UP000681526">
    <property type="component" value="Unassembled WGS sequence"/>
</dbReference>
<dbReference type="SUPFAM" id="SSF46689">
    <property type="entry name" value="Homeodomain-like"/>
    <property type="match status" value="1"/>
</dbReference>
<name>A0ABN7SA76_THEXY</name>